<reference evidence="2 3" key="1">
    <citation type="submission" date="2022-06" db="EMBL/GenBank/DDBJ databases">
        <authorList>
            <person name="So Y."/>
        </authorList>
    </citation>
    <scope>NUCLEOTIDE SEQUENCE [LARGE SCALE GENOMIC DNA]</scope>
    <source>
        <strain evidence="2 3">STR3</strain>
    </source>
</reference>
<accession>A0ABT1KRF0</accession>
<evidence type="ECO:0000313" key="3">
    <source>
        <dbReference type="Proteomes" id="UP001204524"/>
    </source>
</evidence>
<organism evidence="2 3">
    <name type="scientific">Nocardioides pinisoli</name>
    <dbReference type="NCBI Taxonomy" id="2950279"/>
    <lineage>
        <taxon>Bacteria</taxon>
        <taxon>Bacillati</taxon>
        <taxon>Actinomycetota</taxon>
        <taxon>Actinomycetes</taxon>
        <taxon>Propionibacteriales</taxon>
        <taxon>Nocardioidaceae</taxon>
        <taxon>Nocardioides</taxon>
    </lineage>
</organism>
<protein>
    <submittedName>
        <fullName evidence="2">Uncharacterized protein</fullName>
    </submittedName>
</protein>
<gene>
    <name evidence="2" type="ORF">NCI01_00760</name>
</gene>
<feature type="compositionally biased region" description="Basic and acidic residues" evidence="1">
    <location>
        <begin position="22"/>
        <end position="40"/>
    </location>
</feature>
<evidence type="ECO:0000256" key="1">
    <source>
        <dbReference type="SAM" id="MobiDB-lite"/>
    </source>
</evidence>
<comment type="caution">
    <text evidence="2">The sequence shown here is derived from an EMBL/GenBank/DDBJ whole genome shotgun (WGS) entry which is preliminary data.</text>
</comment>
<evidence type="ECO:0000313" key="2">
    <source>
        <dbReference type="EMBL" id="MCP3420315.1"/>
    </source>
</evidence>
<dbReference type="Proteomes" id="UP001204524">
    <property type="component" value="Unassembled WGS sequence"/>
</dbReference>
<dbReference type="RefSeq" id="WP_254179559.1">
    <property type="nucleotide sequence ID" value="NZ_JANARS010000001.1"/>
</dbReference>
<name>A0ABT1KRF0_9ACTN</name>
<feature type="region of interest" description="Disordered" evidence="1">
    <location>
        <begin position="1"/>
        <end position="41"/>
    </location>
</feature>
<sequence>MTEESSTAGRQRVIEGIAQAEAARESDAPDRPDRPDRPDMFFEGYRAGLLVAMWAVMNSEGEQPPGDPLEAIEAEFNRFQKQ</sequence>
<proteinExistence type="predicted"/>
<dbReference type="EMBL" id="JANARS010000001">
    <property type="protein sequence ID" value="MCP3420315.1"/>
    <property type="molecule type" value="Genomic_DNA"/>
</dbReference>
<keyword evidence="3" id="KW-1185">Reference proteome</keyword>